<dbReference type="InterPro" id="IPR006674">
    <property type="entry name" value="HD_domain"/>
</dbReference>
<gene>
    <name evidence="2" type="ORF">HELGO_WM5915</name>
</gene>
<feature type="domain" description="HD" evidence="1">
    <location>
        <begin position="217"/>
        <end position="394"/>
    </location>
</feature>
<dbReference type="Pfam" id="PF13023">
    <property type="entry name" value="HD_3"/>
    <property type="match status" value="1"/>
</dbReference>
<dbReference type="Gene3D" id="1.10.3210.10">
    <property type="entry name" value="Hypothetical protein af1432"/>
    <property type="match status" value="2"/>
</dbReference>
<name>A0A6S6SUU4_9BACT</name>
<organism evidence="2">
    <name type="scientific">uncultured Campylobacterales bacterium</name>
    <dbReference type="NCBI Taxonomy" id="352960"/>
    <lineage>
        <taxon>Bacteria</taxon>
        <taxon>Pseudomonadati</taxon>
        <taxon>Campylobacterota</taxon>
        <taxon>Epsilonproteobacteria</taxon>
        <taxon>Campylobacterales</taxon>
        <taxon>environmental samples</taxon>
    </lineage>
</organism>
<proteinExistence type="predicted"/>
<reference evidence="2" key="1">
    <citation type="submission" date="2020-01" db="EMBL/GenBank/DDBJ databases">
        <authorList>
            <person name="Meier V. D."/>
            <person name="Meier V D."/>
        </authorList>
    </citation>
    <scope>NUCLEOTIDE SEQUENCE</scope>
    <source>
        <strain evidence="2">HLG_WM_MAG_12</strain>
    </source>
</reference>
<dbReference type="AlphaFoldDB" id="A0A6S6SUU4"/>
<dbReference type="SUPFAM" id="SSF109604">
    <property type="entry name" value="HD-domain/PDEase-like"/>
    <property type="match status" value="2"/>
</dbReference>
<keyword evidence="2" id="KW-0378">Hydrolase</keyword>
<dbReference type="GO" id="GO:0016787">
    <property type="term" value="F:hydrolase activity"/>
    <property type="evidence" value="ECO:0007669"/>
    <property type="project" value="UniProtKB-KW"/>
</dbReference>
<evidence type="ECO:0000259" key="1">
    <source>
        <dbReference type="Pfam" id="PF13023"/>
    </source>
</evidence>
<protein>
    <submittedName>
        <fullName evidence="2">HMP-PP hydrolase (Pyridoxal phosphatase) Cof, detected in genetic screen for thiamin metabolic genes (PMID:15292217)</fullName>
    </submittedName>
</protein>
<sequence>MSSLLKTVQRDSLSQTNKKGHTITPKLIEIIFGAASMGRWNDYPRFMELTELDKQAHKFIIAYLLASIENQEKQNSIDMYNLIESGIFEFFRRVIVTDIRPDVFHDVLKKKEAELNNWVIDKLTPDLKEIVNGEFLKKFTSYLKDSNINKKERELLKAASYIATKWEFNIIYHSSSFLPNIDRVKESIDQEMEDYYNFIGIQKLSLNQKLSQVVDLAGRLRFQKRWAQTPRVPETSVLGHMLFVSLLSYFYSIEIKACKQRTINNFFTALFHDLPEALTRDIISPVKYSVPGLDEILSEYEIIKVNESILKNVPKNIVKEFSFYLGLFDDKKDEFLDKIFIDKIKIVDDLSIYNEDKYNPVDGKALKSCDRISAFIEATLSISYGIKSKELINGKTQILHALEKNPKVNGFDFYSLALDIQKEFLQ</sequence>
<dbReference type="EMBL" id="CACVAW010000040">
    <property type="protein sequence ID" value="CAA6809682.1"/>
    <property type="molecule type" value="Genomic_DNA"/>
</dbReference>
<accession>A0A6S6SUU4</accession>
<evidence type="ECO:0000313" key="2">
    <source>
        <dbReference type="EMBL" id="CAA6809682.1"/>
    </source>
</evidence>